<dbReference type="GO" id="GO:0016226">
    <property type="term" value="P:iron-sulfur cluster assembly"/>
    <property type="evidence" value="ECO:0007669"/>
    <property type="project" value="InterPro"/>
</dbReference>
<dbReference type="GO" id="GO:0005524">
    <property type="term" value="F:ATP binding"/>
    <property type="evidence" value="ECO:0007669"/>
    <property type="project" value="UniProtKB-UniRule"/>
</dbReference>
<dbReference type="PANTHER" id="PTHR42961:SF2">
    <property type="entry name" value="IRON-SULFUR PROTEIN NUBPL"/>
    <property type="match status" value="1"/>
</dbReference>
<dbReference type="GO" id="GO:0016887">
    <property type="term" value="F:ATP hydrolysis activity"/>
    <property type="evidence" value="ECO:0007669"/>
    <property type="project" value="UniProtKB-UniRule"/>
</dbReference>
<dbReference type="EMBL" id="JRMP02000002">
    <property type="protein sequence ID" value="TLD95609.1"/>
    <property type="molecule type" value="Genomic_DNA"/>
</dbReference>
<keyword evidence="4 6" id="KW-0408">Iron</keyword>
<dbReference type="Proteomes" id="UP000477070">
    <property type="component" value="Unassembled WGS sequence"/>
</dbReference>
<feature type="binding site" evidence="6">
    <location>
        <begin position="109"/>
        <end position="116"/>
    </location>
    <ligand>
        <name>ATP</name>
        <dbReference type="ChEBI" id="CHEBI:30616"/>
    </ligand>
</feature>
<dbReference type="GO" id="GO:0051539">
    <property type="term" value="F:4 iron, 4 sulfur cluster binding"/>
    <property type="evidence" value="ECO:0007669"/>
    <property type="project" value="TreeGrafter"/>
</dbReference>
<evidence type="ECO:0000256" key="4">
    <source>
        <dbReference type="ARBA" id="ARBA00023004"/>
    </source>
</evidence>
<evidence type="ECO:0000313" key="8">
    <source>
        <dbReference type="EMBL" id="TLD95609.1"/>
    </source>
</evidence>
<dbReference type="STRING" id="1548018.LS64_13580"/>
<keyword evidence="2 6" id="KW-0547">Nucleotide-binding</keyword>
<dbReference type="GO" id="GO:0140663">
    <property type="term" value="F:ATP-dependent FeS chaperone activity"/>
    <property type="evidence" value="ECO:0007669"/>
    <property type="project" value="InterPro"/>
</dbReference>
<dbReference type="Proteomes" id="UP000029714">
    <property type="component" value="Unassembled WGS sequence"/>
</dbReference>
<dbReference type="Gene3D" id="3.40.50.300">
    <property type="entry name" value="P-loop containing nucleotide triphosphate hydrolases"/>
    <property type="match status" value="1"/>
</dbReference>
<evidence type="ECO:0000313" key="9">
    <source>
        <dbReference type="Proteomes" id="UP000029714"/>
    </source>
</evidence>
<dbReference type="SUPFAM" id="SSF117916">
    <property type="entry name" value="Fe-S cluster assembly (FSCA) domain-like"/>
    <property type="match status" value="1"/>
</dbReference>
<dbReference type="Gene3D" id="3.30.300.130">
    <property type="entry name" value="Fe-S cluster assembly (FSCA)"/>
    <property type="match status" value="1"/>
</dbReference>
<sequence length="365" mass="39963">MKEKILTKLKEIIYPNFEKDIVSFGFVSSIELLENSKDSNQKAIIKLTIPTNDDATTQQIKEQIYTKLNDINIESIVQITTPESRKEQSTQKPNNLLPTTKHFVMVSSGKGGVGKTTTSVNLAISLAKSGLKVGLLDCDIYGPNIPRMLGVADLQPKVTPDGKKLVPLEIFGVKMISMGVLYEREASLVWRGPVVMRAIMQLLQDVFWGALDVMVIDMPPGTGDAQLTIAQSVPVGAGINVTTPQNVALDDGMRALDMFEKCAIPIFGIIENMSGFRCPKCSETYDIFGASSGGATQNLAEHFKTQVVAKIPLEPEIILASDSGKPISYFHPDNNASKIYMDIARRLITFLESNKADNSSIQPIR</sequence>
<dbReference type="SUPFAM" id="SSF52540">
    <property type="entry name" value="P-loop containing nucleoside triphosphate hydrolases"/>
    <property type="match status" value="1"/>
</dbReference>
<organism evidence="8 9">
    <name type="scientific">Helicobacter saguini</name>
    <dbReference type="NCBI Taxonomy" id="1548018"/>
    <lineage>
        <taxon>Bacteria</taxon>
        <taxon>Pseudomonadati</taxon>
        <taxon>Campylobacterota</taxon>
        <taxon>Epsilonproteobacteria</taxon>
        <taxon>Campylobacterales</taxon>
        <taxon>Helicobacteraceae</taxon>
        <taxon>Helicobacter</taxon>
    </lineage>
</organism>
<name>A0A347W4B7_9HELI</name>
<keyword evidence="3 6" id="KW-0067">ATP-binding</keyword>
<dbReference type="AlphaFoldDB" id="A0A347W4B7"/>
<evidence type="ECO:0000256" key="3">
    <source>
        <dbReference type="ARBA" id="ARBA00022840"/>
    </source>
</evidence>
<dbReference type="InterPro" id="IPR019591">
    <property type="entry name" value="Mrp/NBP35_ATP-bd"/>
</dbReference>
<dbReference type="InterPro" id="IPR044304">
    <property type="entry name" value="NUBPL-like"/>
</dbReference>
<comment type="caution">
    <text evidence="8">The sequence shown here is derived from an EMBL/GenBank/DDBJ whole genome shotgun (WGS) entry which is preliminary data.</text>
</comment>
<comment type="subunit">
    <text evidence="6">Homodimer.</text>
</comment>
<reference evidence="7 10" key="4">
    <citation type="submission" date="2019-12" db="EMBL/GenBank/DDBJ databases">
        <title>Multi-Generational Helicobacter saguini Isolates.</title>
        <authorList>
            <person name="Mannion A."/>
            <person name="Shen Z."/>
            <person name="Fox J.G."/>
        </authorList>
    </citation>
    <scope>NUCLEOTIDE SEQUENCE [LARGE SCALE GENOMIC DNA]</scope>
    <source>
        <strain evidence="7">16-048</strain>
        <strain evidence="10">16-048 (F4)</strain>
    </source>
</reference>
<proteinExistence type="inferred from homology"/>
<dbReference type="FunFam" id="3.40.50.300:FF:001278">
    <property type="entry name" value="Iron-sulfur cluster carrier protein"/>
    <property type="match status" value="1"/>
</dbReference>
<evidence type="ECO:0000313" key="10">
    <source>
        <dbReference type="Proteomes" id="UP000477070"/>
    </source>
</evidence>
<keyword evidence="5 6" id="KW-0411">Iron-sulfur</keyword>
<dbReference type="OrthoDB" id="9809679at2"/>
<dbReference type="HAMAP" id="MF_02040">
    <property type="entry name" value="Mrp_NBP35"/>
    <property type="match status" value="1"/>
</dbReference>
<dbReference type="CDD" id="cd02037">
    <property type="entry name" value="Mrp_NBP35"/>
    <property type="match status" value="1"/>
</dbReference>
<dbReference type="PANTHER" id="PTHR42961">
    <property type="entry name" value="IRON-SULFUR PROTEIN NUBPL"/>
    <property type="match status" value="1"/>
</dbReference>
<dbReference type="EMBL" id="QBIU01000001">
    <property type="protein sequence ID" value="MWV69770.1"/>
    <property type="molecule type" value="Genomic_DNA"/>
</dbReference>
<evidence type="ECO:0000256" key="5">
    <source>
        <dbReference type="ARBA" id="ARBA00023014"/>
    </source>
</evidence>
<evidence type="ECO:0000256" key="6">
    <source>
        <dbReference type="HAMAP-Rule" id="MF_02040"/>
    </source>
</evidence>
<gene>
    <name evidence="7" type="ORF">DCO61_07105</name>
    <name evidence="8" type="ORF">LS64_001785</name>
</gene>
<reference evidence="8" key="3">
    <citation type="submission" date="2018-04" db="EMBL/GenBank/DDBJ databases">
        <authorList>
            <person name="Sheh A."/>
            <person name="Shen Z."/>
            <person name="Mannion A.J."/>
            <person name="Fox J.G."/>
        </authorList>
    </citation>
    <scope>NUCLEOTIDE SEQUENCE</scope>
    <source>
        <strain evidence="8">MIT 97-6194</strain>
    </source>
</reference>
<dbReference type="InterPro" id="IPR027417">
    <property type="entry name" value="P-loop_NTPase"/>
</dbReference>
<evidence type="ECO:0000256" key="1">
    <source>
        <dbReference type="ARBA" id="ARBA00022723"/>
    </source>
</evidence>
<accession>A0A347W4B7</accession>
<evidence type="ECO:0000313" key="7">
    <source>
        <dbReference type="EMBL" id="MWV69770.1"/>
    </source>
</evidence>
<evidence type="ECO:0000256" key="2">
    <source>
        <dbReference type="ARBA" id="ARBA00022741"/>
    </source>
</evidence>
<dbReference type="InterPro" id="IPR000808">
    <property type="entry name" value="Mrp-like_CS"/>
</dbReference>
<dbReference type="Pfam" id="PF10609">
    <property type="entry name" value="ParA"/>
    <property type="match status" value="1"/>
</dbReference>
<reference evidence="8 9" key="2">
    <citation type="journal article" date="2016" name="Infect. Immun.">
        <title>Helicobacter saguini, a Novel Helicobacter Isolated from Cotton-Top Tamarins with Ulcerative Colitis, Has Proinflammatory Properties and Induces Typhlocolitis and Dysplasia in Gnotobiotic IL-10-/- Mice.</title>
        <authorList>
            <person name="Shen Z."/>
            <person name="Mannion A."/>
            <person name="Whary M.T."/>
            <person name="Muthupalani S."/>
            <person name="Sheh A."/>
            <person name="Feng Y."/>
            <person name="Gong G."/>
            <person name="Vandamme P."/>
            <person name="Holcombe H.R."/>
            <person name="Paster B.J."/>
            <person name="Fox J.G."/>
        </authorList>
    </citation>
    <scope>NUCLEOTIDE SEQUENCE [LARGE SCALE GENOMIC DNA]</scope>
    <source>
        <strain evidence="8 9">MIT 97-6194</strain>
    </source>
</reference>
<comment type="function">
    <text evidence="6">Binds and transfers iron-sulfur (Fe-S) clusters to target apoproteins. Can hydrolyze ATP.</text>
</comment>
<protein>
    <recommendedName>
        <fullName evidence="6">Iron-sulfur cluster carrier protein</fullName>
    </recommendedName>
</protein>
<keyword evidence="1 6" id="KW-0479">Metal-binding</keyword>
<dbReference type="InterPro" id="IPR034904">
    <property type="entry name" value="FSCA_dom_sf"/>
</dbReference>
<dbReference type="GO" id="GO:0046872">
    <property type="term" value="F:metal ion binding"/>
    <property type="evidence" value="ECO:0007669"/>
    <property type="project" value="UniProtKB-KW"/>
</dbReference>
<keyword evidence="6" id="KW-0378">Hydrolase</keyword>
<keyword evidence="9" id="KW-1185">Reference proteome</keyword>
<dbReference type="InterPro" id="IPR033756">
    <property type="entry name" value="YlxH/NBP35"/>
</dbReference>
<dbReference type="PROSITE" id="PS01215">
    <property type="entry name" value="MRP"/>
    <property type="match status" value="1"/>
</dbReference>
<reference evidence="8 9" key="1">
    <citation type="journal article" date="2014" name="Genome Announc.">
        <title>Draft genome sequences of eight enterohepatic helicobacter species isolated from both laboratory and wild rodents.</title>
        <authorList>
            <person name="Sheh A."/>
            <person name="Shen Z."/>
            <person name="Fox J.G."/>
        </authorList>
    </citation>
    <scope>NUCLEOTIDE SEQUENCE [LARGE SCALE GENOMIC DNA]</scope>
    <source>
        <strain evidence="8 9">MIT 97-6194</strain>
    </source>
</reference>
<dbReference type="RefSeq" id="WP_118949257.1">
    <property type="nucleotide sequence ID" value="NZ_JRMP02000002.1"/>
</dbReference>
<comment type="similarity">
    <text evidence="6">Belongs to the Mrp/NBP35 ATP-binding proteins family.</text>
</comment>